<evidence type="ECO:0000313" key="2">
    <source>
        <dbReference type="EMBL" id="KAH6886975.1"/>
    </source>
</evidence>
<dbReference type="CDD" id="cd04301">
    <property type="entry name" value="NAT_SF"/>
    <property type="match status" value="1"/>
</dbReference>
<reference evidence="2 3" key="1">
    <citation type="journal article" date="2021" name="Nat. Commun.">
        <title>Genetic determinants of endophytism in the Arabidopsis root mycobiome.</title>
        <authorList>
            <person name="Mesny F."/>
            <person name="Miyauchi S."/>
            <person name="Thiergart T."/>
            <person name="Pickel B."/>
            <person name="Atanasova L."/>
            <person name="Karlsson M."/>
            <person name="Huettel B."/>
            <person name="Barry K.W."/>
            <person name="Haridas S."/>
            <person name="Chen C."/>
            <person name="Bauer D."/>
            <person name="Andreopoulos W."/>
            <person name="Pangilinan J."/>
            <person name="LaButti K."/>
            <person name="Riley R."/>
            <person name="Lipzen A."/>
            <person name="Clum A."/>
            <person name="Drula E."/>
            <person name="Henrissat B."/>
            <person name="Kohler A."/>
            <person name="Grigoriev I.V."/>
            <person name="Martin F.M."/>
            <person name="Hacquard S."/>
        </authorList>
    </citation>
    <scope>NUCLEOTIDE SEQUENCE [LARGE SCALE GENOMIC DNA]</scope>
    <source>
        <strain evidence="2 3">MPI-CAGE-CH-0241</strain>
    </source>
</reference>
<dbReference type="GO" id="GO:0016747">
    <property type="term" value="F:acyltransferase activity, transferring groups other than amino-acyl groups"/>
    <property type="evidence" value="ECO:0007669"/>
    <property type="project" value="InterPro"/>
</dbReference>
<dbReference type="SUPFAM" id="SSF55729">
    <property type="entry name" value="Acyl-CoA N-acyltransferases (Nat)"/>
    <property type="match status" value="1"/>
</dbReference>
<keyword evidence="3" id="KW-1185">Reference proteome</keyword>
<feature type="domain" description="N-acetyltransferase" evidence="1">
    <location>
        <begin position="3"/>
        <end position="210"/>
    </location>
</feature>
<dbReference type="InterPro" id="IPR016181">
    <property type="entry name" value="Acyl_CoA_acyltransferase"/>
</dbReference>
<evidence type="ECO:0000259" key="1">
    <source>
        <dbReference type="PROSITE" id="PS51186"/>
    </source>
</evidence>
<dbReference type="PANTHER" id="PTHR42791:SF2">
    <property type="entry name" value="N-ACETYLTRANSFERASE DOMAIN-CONTAINING PROTEIN"/>
    <property type="match status" value="1"/>
</dbReference>
<dbReference type="InterPro" id="IPR052523">
    <property type="entry name" value="Trichothecene_AcTrans"/>
</dbReference>
<dbReference type="OrthoDB" id="10017208at2759"/>
<dbReference type="Gene3D" id="3.40.630.30">
    <property type="match status" value="1"/>
</dbReference>
<gene>
    <name evidence="2" type="ORF">B0T10DRAFT_76543</name>
</gene>
<dbReference type="Proteomes" id="UP000777438">
    <property type="component" value="Unassembled WGS sequence"/>
</dbReference>
<name>A0A9P8W0M7_9HYPO</name>
<evidence type="ECO:0000313" key="3">
    <source>
        <dbReference type="Proteomes" id="UP000777438"/>
    </source>
</evidence>
<proteinExistence type="predicted"/>
<dbReference type="InterPro" id="IPR000182">
    <property type="entry name" value="GNAT_dom"/>
</dbReference>
<comment type="caution">
    <text evidence="2">The sequence shown here is derived from an EMBL/GenBank/DDBJ whole genome shotgun (WGS) entry which is preliminary data.</text>
</comment>
<dbReference type="AlphaFoldDB" id="A0A9P8W0M7"/>
<organism evidence="2 3">
    <name type="scientific">Thelonectria olida</name>
    <dbReference type="NCBI Taxonomy" id="1576542"/>
    <lineage>
        <taxon>Eukaryota</taxon>
        <taxon>Fungi</taxon>
        <taxon>Dikarya</taxon>
        <taxon>Ascomycota</taxon>
        <taxon>Pezizomycotina</taxon>
        <taxon>Sordariomycetes</taxon>
        <taxon>Hypocreomycetidae</taxon>
        <taxon>Hypocreales</taxon>
        <taxon>Nectriaceae</taxon>
        <taxon>Thelonectria</taxon>
    </lineage>
</organism>
<dbReference type="PANTHER" id="PTHR42791">
    <property type="entry name" value="GNAT FAMILY ACETYLTRANSFERASE"/>
    <property type="match status" value="1"/>
</dbReference>
<sequence length="213" mass="23862">MGLNLRAATEADLADIVDVSTAAFEADAIMRRLTPSHLQAPDGSSIQALRQWRIARKIVRFRAERTIMMVAVDDEGGKIVGYSIWQRPVGDDEEEEEQQPTQMTLTGVDQDAYAELHRILGEDERESFGDRGTKDIWHLASIGVHPQYQKRGIGKILLNWGVQEASKQGKDCYLVATPTGVALYRAAGFENVRTMEIFGTPHVSMRKRHSILK</sequence>
<dbReference type="Pfam" id="PF00583">
    <property type="entry name" value="Acetyltransf_1"/>
    <property type="match status" value="1"/>
</dbReference>
<dbReference type="PROSITE" id="PS51186">
    <property type="entry name" value="GNAT"/>
    <property type="match status" value="1"/>
</dbReference>
<dbReference type="EMBL" id="JAGPYM010000015">
    <property type="protein sequence ID" value="KAH6886975.1"/>
    <property type="molecule type" value="Genomic_DNA"/>
</dbReference>
<protein>
    <submittedName>
        <fullName evidence="2">Acyl-CoA N-acyltransferase</fullName>
    </submittedName>
</protein>
<accession>A0A9P8W0M7</accession>